<evidence type="ECO:0000256" key="2">
    <source>
        <dbReference type="ARBA" id="ARBA00023015"/>
    </source>
</evidence>
<dbReference type="InterPro" id="IPR039538">
    <property type="entry name" value="BetI_C"/>
</dbReference>
<dbReference type="PROSITE" id="PS50977">
    <property type="entry name" value="HTH_TETR_2"/>
    <property type="match status" value="1"/>
</dbReference>
<dbReference type="Pfam" id="PF13977">
    <property type="entry name" value="TetR_C_6"/>
    <property type="match status" value="1"/>
</dbReference>
<evidence type="ECO:0000256" key="4">
    <source>
        <dbReference type="ARBA" id="ARBA00023163"/>
    </source>
</evidence>
<dbReference type="InterPro" id="IPR050109">
    <property type="entry name" value="HTH-type_TetR-like_transc_reg"/>
</dbReference>
<sequence length="198" mass="21459">MPRTVDREARRRELAEALWRVVRREGIDGISVRSVAAEAGTSAGALRHWFATQDELAAFSLRAVVDRVGERLAVSLPGLAGVEAALFLLEQMLPLDEQRRAETEVYLAFLGRPHAEGPLREIRGVAEAASRQAVAAAVRLLAGDGGLHPDRDPASAVDLLYPLVDGLALHSTLWPDRYPAEHVRAVLRAHVHALAGPP</sequence>
<dbReference type="EMBL" id="JAAGWK010000021">
    <property type="protein sequence ID" value="NEL55184.1"/>
    <property type="molecule type" value="Genomic_DNA"/>
</dbReference>
<keyword evidence="3 5" id="KW-0238">DNA-binding</keyword>
<dbReference type="PANTHER" id="PTHR30055">
    <property type="entry name" value="HTH-TYPE TRANSCRIPTIONAL REGULATOR RUTR"/>
    <property type="match status" value="1"/>
</dbReference>
<feature type="domain" description="HTH tetR-type" evidence="6">
    <location>
        <begin position="8"/>
        <end position="68"/>
    </location>
</feature>
<dbReference type="GO" id="GO:0000976">
    <property type="term" value="F:transcription cis-regulatory region binding"/>
    <property type="evidence" value="ECO:0007669"/>
    <property type="project" value="TreeGrafter"/>
</dbReference>
<proteinExistence type="predicted"/>
<reference evidence="7 8" key="1">
    <citation type="submission" date="2020-02" db="EMBL/GenBank/DDBJ databases">
        <title>The whole genome sequence of CPCC 205119.</title>
        <authorList>
            <person name="Jiang Z."/>
        </authorList>
    </citation>
    <scope>NUCLEOTIDE SEQUENCE [LARGE SCALE GENOMIC DNA]</scope>
    <source>
        <strain evidence="7 8">CPCC 205119</strain>
    </source>
</reference>
<dbReference type="SUPFAM" id="SSF48498">
    <property type="entry name" value="Tetracyclin repressor-like, C-terminal domain"/>
    <property type="match status" value="1"/>
</dbReference>
<evidence type="ECO:0000256" key="1">
    <source>
        <dbReference type="ARBA" id="ARBA00022491"/>
    </source>
</evidence>
<evidence type="ECO:0000256" key="5">
    <source>
        <dbReference type="PROSITE-ProRule" id="PRU00335"/>
    </source>
</evidence>
<keyword evidence="2" id="KW-0805">Transcription regulation</keyword>
<dbReference type="Gene3D" id="1.10.357.10">
    <property type="entry name" value="Tetracycline Repressor, domain 2"/>
    <property type="match status" value="1"/>
</dbReference>
<dbReference type="InterPro" id="IPR001647">
    <property type="entry name" value="HTH_TetR"/>
</dbReference>
<dbReference type="RefSeq" id="WP_152731507.1">
    <property type="nucleotide sequence ID" value="NZ_JAABOZ010000008.1"/>
</dbReference>
<dbReference type="PANTHER" id="PTHR30055:SF228">
    <property type="entry name" value="TRANSCRIPTIONAL REGULATOR-RELATED"/>
    <property type="match status" value="1"/>
</dbReference>
<dbReference type="Proteomes" id="UP000470470">
    <property type="component" value="Unassembled WGS sequence"/>
</dbReference>
<dbReference type="AlphaFoldDB" id="A0A7K3WFH0"/>
<evidence type="ECO:0000313" key="7">
    <source>
        <dbReference type="EMBL" id="NEL55184.1"/>
    </source>
</evidence>
<organism evidence="7 8">
    <name type="scientific">Goekera deserti</name>
    <dbReference type="NCBI Taxonomy" id="2497753"/>
    <lineage>
        <taxon>Bacteria</taxon>
        <taxon>Bacillati</taxon>
        <taxon>Actinomycetota</taxon>
        <taxon>Actinomycetes</taxon>
        <taxon>Geodermatophilales</taxon>
        <taxon>Geodermatophilaceae</taxon>
        <taxon>Goekera</taxon>
    </lineage>
</organism>
<dbReference type="SUPFAM" id="SSF46689">
    <property type="entry name" value="Homeodomain-like"/>
    <property type="match status" value="1"/>
</dbReference>
<keyword evidence="8" id="KW-1185">Reference proteome</keyword>
<feature type="DNA-binding region" description="H-T-H motif" evidence="5">
    <location>
        <begin position="31"/>
        <end position="50"/>
    </location>
</feature>
<name>A0A7K3WFH0_9ACTN</name>
<comment type="caution">
    <text evidence="7">The sequence shown here is derived from an EMBL/GenBank/DDBJ whole genome shotgun (WGS) entry which is preliminary data.</text>
</comment>
<dbReference type="InterPro" id="IPR009057">
    <property type="entry name" value="Homeodomain-like_sf"/>
</dbReference>
<dbReference type="GO" id="GO:0003700">
    <property type="term" value="F:DNA-binding transcription factor activity"/>
    <property type="evidence" value="ECO:0007669"/>
    <property type="project" value="TreeGrafter"/>
</dbReference>
<evidence type="ECO:0000256" key="3">
    <source>
        <dbReference type="ARBA" id="ARBA00023125"/>
    </source>
</evidence>
<gene>
    <name evidence="7" type="ORF">G1H19_14390</name>
</gene>
<keyword evidence="1" id="KW-0678">Repressor</keyword>
<accession>A0A7K3WFH0</accession>
<dbReference type="InterPro" id="IPR036271">
    <property type="entry name" value="Tet_transcr_reg_TetR-rel_C_sf"/>
</dbReference>
<evidence type="ECO:0000313" key="8">
    <source>
        <dbReference type="Proteomes" id="UP000470470"/>
    </source>
</evidence>
<evidence type="ECO:0000259" key="6">
    <source>
        <dbReference type="PROSITE" id="PS50977"/>
    </source>
</evidence>
<keyword evidence="4" id="KW-0804">Transcription</keyword>
<protein>
    <submittedName>
        <fullName evidence="7">TetR family transcriptional regulator</fullName>
    </submittedName>
</protein>